<proteinExistence type="predicted"/>
<accession>A0A382L8Q2</accession>
<organism evidence="1">
    <name type="scientific">marine metagenome</name>
    <dbReference type="NCBI Taxonomy" id="408172"/>
    <lineage>
        <taxon>unclassified sequences</taxon>
        <taxon>metagenomes</taxon>
        <taxon>ecological metagenomes</taxon>
    </lineage>
</organism>
<dbReference type="AlphaFoldDB" id="A0A382L8Q2"/>
<name>A0A382L8Q2_9ZZZZ</name>
<sequence>MVAPDPPGNPARNHLFGTIRLFFHTSHGHALPSPPRTMAPHAGFQLLSHEPLALARAHPTSQATGVSLAISTQVGIQTSTRTARQNEDYGNKKGIGKNTIHEANTITDTHTTSQLPLH</sequence>
<dbReference type="EMBL" id="UINC01084539">
    <property type="protein sequence ID" value="SVC31281.1"/>
    <property type="molecule type" value="Genomic_DNA"/>
</dbReference>
<protein>
    <submittedName>
        <fullName evidence="1">Uncharacterized protein</fullName>
    </submittedName>
</protein>
<evidence type="ECO:0000313" key="1">
    <source>
        <dbReference type="EMBL" id="SVC31281.1"/>
    </source>
</evidence>
<reference evidence="1" key="1">
    <citation type="submission" date="2018-05" db="EMBL/GenBank/DDBJ databases">
        <authorList>
            <person name="Lanie J.A."/>
            <person name="Ng W.-L."/>
            <person name="Kazmierczak K.M."/>
            <person name="Andrzejewski T.M."/>
            <person name="Davidsen T.M."/>
            <person name="Wayne K.J."/>
            <person name="Tettelin H."/>
            <person name="Glass J.I."/>
            <person name="Rusch D."/>
            <person name="Podicherti R."/>
            <person name="Tsui H.-C.T."/>
            <person name="Winkler M.E."/>
        </authorList>
    </citation>
    <scope>NUCLEOTIDE SEQUENCE</scope>
</reference>
<gene>
    <name evidence="1" type="ORF">METZ01_LOCUS284135</name>
</gene>